<organism evidence="2">
    <name type="scientific">uncultured Verrucomicrobiota bacterium</name>
    <dbReference type="NCBI Taxonomy" id="156588"/>
    <lineage>
        <taxon>Bacteria</taxon>
        <taxon>Pseudomonadati</taxon>
        <taxon>Verrucomicrobiota</taxon>
        <taxon>environmental samples</taxon>
    </lineage>
</organism>
<sequence length="172" mass="18893">MRRAFLIAVASLVAVTSLGGCVDKAKEARRKELIELMHGNTDDADIKTAIAKARATVPEFLSALQKPAANQGQFIVRKSFPRKDGKQQILWVTGLTYDGTLLHGKVDDNTAQPGGNIPKDGTVSFKPEEISDWMYNEGGLAVGGHMLRALKKKLSEDEWERGLGREIKAFKE</sequence>
<protein>
    <recommendedName>
        <fullName evidence="1">DUF2314 domain-containing protein</fullName>
    </recommendedName>
</protein>
<dbReference type="Pfam" id="PF10077">
    <property type="entry name" value="DUF2314"/>
    <property type="match status" value="1"/>
</dbReference>
<proteinExistence type="predicted"/>
<dbReference type="PROSITE" id="PS51257">
    <property type="entry name" value="PROKAR_LIPOPROTEIN"/>
    <property type="match status" value="1"/>
</dbReference>
<feature type="domain" description="DUF2314" evidence="1">
    <location>
        <begin position="43"/>
        <end position="158"/>
    </location>
</feature>
<accession>D2DXX4</accession>
<evidence type="ECO:0000259" key="1">
    <source>
        <dbReference type="Pfam" id="PF10077"/>
    </source>
</evidence>
<dbReference type="EMBL" id="FJ872375">
    <property type="protein sequence ID" value="ACO70947.1"/>
    <property type="molecule type" value="Genomic_DNA"/>
</dbReference>
<reference evidence="2" key="1">
    <citation type="journal article" date="2010" name="FEMS Microbiol. Ecol.">
        <title>Phylogenetic and metagenomic analysis of Verrucomicrobia in former agricultural grassland soil.</title>
        <authorList>
            <person name="Kielak A."/>
            <person name="Rodrigues J.L.M."/>
            <person name="Kuramae E.E."/>
            <person name="Chain P.S.G."/>
            <person name="van Veen J.A."/>
            <person name="Kowalchuk G.A."/>
        </authorList>
    </citation>
    <scope>NUCLEOTIDE SEQUENCE</scope>
</reference>
<dbReference type="AlphaFoldDB" id="D2DXX4"/>
<name>D2DXX4_9BACT</name>
<evidence type="ECO:0000313" key="2">
    <source>
        <dbReference type="EMBL" id="ACO70947.1"/>
    </source>
</evidence>
<dbReference type="InterPro" id="IPR018756">
    <property type="entry name" value="DUF2314"/>
</dbReference>